<dbReference type="KEGG" id="min:Minf_0172"/>
<sequence length="110" mass="12220">MDLDSALHQDPGLTGLDLVHDSFGTFIPMMQYDRSLFKKIAFPSAICSFVSTKKSRILPAISGPLFFLLGGISPYFAQGCSFLTWEFEYLSITINGKKLGLDGCPIRLFF</sequence>
<evidence type="ECO:0000313" key="1">
    <source>
        <dbReference type="EMBL" id="ACD82232.1"/>
    </source>
</evidence>
<accession>B3DXJ8</accession>
<name>B3DXJ8_METI4</name>
<protein>
    <submittedName>
        <fullName evidence="1">Uncharacterized protein</fullName>
    </submittedName>
</protein>
<dbReference type="Proteomes" id="UP000009149">
    <property type="component" value="Chromosome"/>
</dbReference>
<organism evidence="1 2">
    <name type="scientific">Methylacidiphilum infernorum (isolate V4)</name>
    <name type="common">Methylokorus infernorum (strain V4)</name>
    <dbReference type="NCBI Taxonomy" id="481448"/>
    <lineage>
        <taxon>Bacteria</taxon>
        <taxon>Pseudomonadati</taxon>
        <taxon>Verrucomicrobiota</taxon>
        <taxon>Methylacidiphilae</taxon>
        <taxon>Methylacidiphilales</taxon>
        <taxon>Methylacidiphilaceae</taxon>
        <taxon>Methylacidiphilum (ex Ratnadevi et al. 2023)</taxon>
    </lineage>
</organism>
<evidence type="ECO:0000313" key="2">
    <source>
        <dbReference type="Proteomes" id="UP000009149"/>
    </source>
</evidence>
<dbReference type="EMBL" id="CP000975">
    <property type="protein sequence ID" value="ACD82232.1"/>
    <property type="molecule type" value="Genomic_DNA"/>
</dbReference>
<dbReference type="HOGENOM" id="CLU_2168012_0_0_0"/>
<gene>
    <name evidence="1" type="ordered locus">Minf_0172</name>
</gene>
<dbReference type="AlphaFoldDB" id="B3DXJ8"/>
<proteinExistence type="predicted"/>
<reference evidence="1 2" key="1">
    <citation type="journal article" date="2008" name="Biol. Direct">
        <title>Complete genome sequence of the extremely acidophilic methanotroph isolate V4, Methylacidiphilum infernorum, a representative of the bacterial phylum Verrucomicrobia.</title>
        <authorList>
            <person name="Hou S."/>
            <person name="Makarova K.S."/>
            <person name="Saw J.H."/>
            <person name="Senin P."/>
            <person name="Ly B.V."/>
            <person name="Zhou Z."/>
            <person name="Ren Y."/>
            <person name="Wang J."/>
            <person name="Galperin M.Y."/>
            <person name="Omelchenko M.V."/>
            <person name="Wolf Y.I."/>
            <person name="Yutin N."/>
            <person name="Koonin E.V."/>
            <person name="Stott M.B."/>
            <person name="Mountain B.W."/>
            <person name="Crowe M.A."/>
            <person name="Smirnova A.V."/>
            <person name="Dunfield P.F."/>
            <person name="Feng L."/>
            <person name="Wang L."/>
            <person name="Alam M."/>
        </authorList>
    </citation>
    <scope>NUCLEOTIDE SEQUENCE [LARGE SCALE GENOMIC DNA]</scope>
    <source>
        <strain evidence="2">Isolate V4</strain>
    </source>
</reference>